<organism evidence="5 6">
    <name type="scientific">Paenibacillus athensensis</name>
    <dbReference type="NCBI Taxonomy" id="1967502"/>
    <lineage>
        <taxon>Bacteria</taxon>
        <taxon>Bacillati</taxon>
        <taxon>Bacillota</taxon>
        <taxon>Bacilli</taxon>
        <taxon>Bacillales</taxon>
        <taxon>Paenibacillaceae</taxon>
        <taxon>Paenibacillus</taxon>
    </lineage>
</organism>
<dbReference type="PROSITE" id="PS50937">
    <property type="entry name" value="HTH_MERR_2"/>
    <property type="match status" value="1"/>
</dbReference>
<keyword evidence="6" id="KW-1185">Reference proteome</keyword>
<dbReference type="SMART" id="SM00422">
    <property type="entry name" value="HTH_MERR"/>
    <property type="match status" value="1"/>
</dbReference>
<dbReference type="Gene3D" id="1.10.1660.10">
    <property type="match status" value="1"/>
</dbReference>
<dbReference type="AlphaFoldDB" id="A0A4Y8Q3W1"/>
<evidence type="ECO:0000313" key="6">
    <source>
        <dbReference type="Proteomes" id="UP000298246"/>
    </source>
</evidence>
<dbReference type="OrthoDB" id="9791488at2"/>
<dbReference type="RefSeq" id="WP_134752038.1">
    <property type="nucleotide sequence ID" value="NZ_MYFO02000002.1"/>
</dbReference>
<sequence length="136" mass="16255">MKIQELAQRAGLSVHTIRYYEKEGLLNSRHVQRDNNNYRSYTTEAHERLKLIKKFQGIGCSLTELKDVLKDHDEQTRSNEEIIAWIRRKIGEIERKKAEYDHMLGTLNWMLTYRQRLIDDPEQAREMLASLTETHR</sequence>
<dbReference type="Proteomes" id="UP000298246">
    <property type="component" value="Unassembled WGS sequence"/>
</dbReference>
<evidence type="ECO:0000256" key="3">
    <source>
        <dbReference type="ARBA" id="ARBA00023163"/>
    </source>
</evidence>
<dbReference type="InterPro" id="IPR000551">
    <property type="entry name" value="MerR-type_HTH_dom"/>
</dbReference>
<dbReference type="GO" id="GO:0003700">
    <property type="term" value="F:DNA-binding transcription factor activity"/>
    <property type="evidence" value="ECO:0007669"/>
    <property type="project" value="InterPro"/>
</dbReference>
<feature type="domain" description="HTH merR-type" evidence="4">
    <location>
        <begin position="1"/>
        <end position="71"/>
    </location>
</feature>
<keyword evidence="1" id="KW-0805">Transcription regulation</keyword>
<dbReference type="EMBL" id="MYFO01000009">
    <property type="protein sequence ID" value="TFE88632.1"/>
    <property type="molecule type" value="Genomic_DNA"/>
</dbReference>
<dbReference type="Pfam" id="PF13411">
    <property type="entry name" value="MerR_1"/>
    <property type="match status" value="1"/>
</dbReference>
<dbReference type="SUPFAM" id="SSF46955">
    <property type="entry name" value="Putative DNA-binding domain"/>
    <property type="match status" value="1"/>
</dbReference>
<dbReference type="InterPro" id="IPR009061">
    <property type="entry name" value="DNA-bd_dom_put_sf"/>
</dbReference>
<reference evidence="5 6" key="1">
    <citation type="submission" date="2017-03" db="EMBL/GenBank/DDBJ databases">
        <title>Isolation of Levoglucosan Utilizing Bacteria.</title>
        <authorList>
            <person name="Arya A.S."/>
        </authorList>
    </citation>
    <scope>NUCLEOTIDE SEQUENCE [LARGE SCALE GENOMIC DNA]</scope>
    <source>
        <strain evidence="5 6">MEC069</strain>
    </source>
</reference>
<comment type="caution">
    <text evidence="5">The sequence shown here is derived from an EMBL/GenBank/DDBJ whole genome shotgun (WGS) entry which is preliminary data.</text>
</comment>
<keyword evidence="2" id="KW-0238">DNA-binding</keyword>
<gene>
    <name evidence="5" type="ORF">B5M42_09300</name>
</gene>
<protein>
    <submittedName>
        <fullName evidence="5">MerR family transcriptional regulator</fullName>
    </submittedName>
</protein>
<dbReference type="InterPro" id="IPR047057">
    <property type="entry name" value="MerR_fam"/>
</dbReference>
<proteinExistence type="predicted"/>
<dbReference type="PRINTS" id="PR00040">
    <property type="entry name" value="HTHMERR"/>
</dbReference>
<evidence type="ECO:0000259" key="4">
    <source>
        <dbReference type="PROSITE" id="PS50937"/>
    </source>
</evidence>
<name>A0A4Y8Q3W1_9BACL</name>
<dbReference type="PANTHER" id="PTHR30204:SF94">
    <property type="entry name" value="HEAVY METAL-DEPENDENT TRANSCRIPTIONAL REGULATOR HI_0293-RELATED"/>
    <property type="match status" value="1"/>
</dbReference>
<evidence type="ECO:0000256" key="1">
    <source>
        <dbReference type="ARBA" id="ARBA00023015"/>
    </source>
</evidence>
<evidence type="ECO:0000313" key="5">
    <source>
        <dbReference type="EMBL" id="TFE88632.1"/>
    </source>
</evidence>
<dbReference type="GO" id="GO:0003677">
    <property type="term" value="F:DNA binding"/>
    <property type="evidence" value="ECO:0007669"/>
    <property type="project" value="UniProtKB-KW"/>
</dbReference>
<accession>A0A4Y8Q3W1</accession>
<evidence type="ECO:0000256" key="2">
    <source>
        <dbReference type="ARBA" id="ARBA00023125"/>
    </source>
</evidence>
<dbReference type="PANTHER" id="PTHR30204">
    <property type="entry name" value="REDOX-CYCLING DRUG-SENSING TRANSCRIPTIONAL ACTIVATOR SOXR"/>
    <property type="match status" value="1"/>
</dbReference>
<keyword evidence="3" id="KW-0804">Transcription</keyword>